<sequence>MEKFKLISTLFISILLIFSGCNVETDTTTSGSSDSGSSSEEDSKTPEPIIKTEKQPVTFSNTNANFTMIDISFIDGRTSDSIILGEDLLEVPYTTNVKPFRLAMYETSYNTWYEVLTWAENNGYTIVNKGVEGVFGEVEHENNMSEPGEKPKLVEMPVCRLTWRDVMVWCNALSEMKGLEPVYCTDKDFKTPLRDSTGVAFNDLKNYAIKPGEVDNPYVNTNADGFRLPYVKEWEYAARKRFDGTAISGRNVSGDETGSAIETTATELMNGLSFPLSTKQNEYCWQRQNSASNGPSKTYTGQDDTNTTLSTKTGKSISGRRMHLSGGKLPNHLGFFDMSGNVPEWCFDYDVPYGSVYKFSTARGLRGGDHLNEIVGSRCSGYKGGALVGLAFGFRVAQNH</sequence>
<feature type="signal peptide" evidence="2">
    <location>
        <begin position="1"/>
        <end position="23"/>
    </location>
</feature>
<name>A0A1T4N3Z2_9SPIR</name>
<evidence type="ECO:0000313" key="5">
    <source>
        <dbReference type="Proteomes" id="UP000190395"/>
    </source>
</evidence>
<dbReference type="InterPro" id="IPR016187">
    <property type="entry name" value="CTDL_fold"/>
</dbReference>
<dbReference type="STRING" id="225004.SAMN02745152_01084"/>
<dbReference type="GO" id="GO:0120147">
    <property type="term" value="F:formylglycine-generating oxidase activity"/>
    <property type="evidence" value="ECO:0007669"/>
    <property type="project" value="TreeGrafter"/>
</dbReference>
<dbReference type="EMBL" id="FUXC01000005">
    <property type="protein sequence ID" value="SJZ73568.1"/>
    <property type="molecule type" value="Genomic_DNA"/>
</dbReference>
<dbReference type="GeneID" id="303367334"/>
<reference evidence="4 5" key="1">
    <citation type="submission" date="2017-02" db="EMBL/GenBank/DDBJ databases">
        <authorList>
            <person name="Peterson S.W."/>
        </authorList>
    </citation>
    <scope>NUCLEOTIDE SEQUENCE [LARGE SCALE GENOMIC DNA]</scope>
    <source>
        <strain evidence="4 5">ATCC BAA-909</strain>
    </source>
</reference>
<dbReference type="PANTHER" id="PTHR23150">
    <property type="entry name" value="SULFATASE MODIFYING FACTOR 1, 2"/>
    <property type="match status" value="1"/>
</dbReference>
<dbReference type="OrthoDB" id="9812707at2"/>
<protein>
    <submittedName>
        <fullName evidence="4">Sulfatase-modifying factor enzyme 1</fullName>
    </submittedName>
</protein>
<dbReference type="InterPro" id="IPR051043">
    <property type="entry name" value="Sulfatase_Mod_Factor_Kinase"/>
</dbReference>
<dbReference type="InterPro" id="IPR042095">
    <property type="entry name" value="SUMF_sf"/>
</dbReference>
<proteinExistence type="predicted"/>
<accession>A0A1T4N3Z2</accession>
<dbReference type="Proteomes" id="UP000190395">
    <property type="component" value="Unassembled WGS sequence"/>
</dbReference>
<feature type="domain" description="Sulfatase-modifying factor enzyme-like" evidence="3">
    <location>
        <begin position="94"/>
        <end position="396"/>
    </location>
</feature>
<keyword evidence="2" id="KW-0732">Signal</keyword>
<dbReference type="PANTHER" id="PTHR23150:SF19">
    <property type="entry name" value="FORMYLGLYCINE-GENERATING ENZYME"/>
    <property type="match status" value="1"/>
</dbReference>
<evidence type="ECO:0000259" key="3">
    <source>
        <dbReference type="Pfam" id="PF03781"/>
    </source>
</evidence>
<dbReference type="SUPFAM" id="SSF56436">
    <property type="entry name" value="C-type lectin-like"/>
    <property type="match status" value="1"/>
</dbReference>
<dbReference type="RefSeq" id="WP_078930839.1">
    <property type="nucleotide sequence ID" value="NZ_FUXC01000005.1"/>
</dbReference>
<feature type="chain" id="PRO_5012639874" evidence="2">
    <location>
        <begin position="24"/>
        <end position="400"/>
    </location>
</feature>
<dbReference type="InterPro" id="IPR005532">
    <property type="entry name" value="SUMF_dom"/>
</dbReference>
<evidence type="ECO:0000313" key="4">
    <source>
        <dbReference type="EMBL" id="SJZ73568.1"/>
    </source>
</evidence>
<dbReference type="AlphaFoldDB" id="A0A1T4N3Z2"/>
<organism evidence="4 5">
    <name type="scientific">Treponema berlinense</name>
    <dbReference type="NCBI Taxonomy" id="225004"/>
    <lineage>
        <taxon>Bacteria</taxon>
        <taxon>Pseudomonadati</taxon>
        <taxon>Spirochaetota</taxon>
        <taxon>Spirochaetia</taxon>
        <taxon>Spirochaetales</taxon>
        <taxon>Treponemataceae</taxon>
        <taxon>Treponema</taxon>
    </lineage>
</organism>
<dbReference type="PROSITE" id="PS51257">
    <property type="entry name" value="PROKAR_LIPOPROTEIN"/>
    <property type="match status" value="1"/>
</dbReference>
<evidence type="ECO:0000256" key="2">
    <source>
        <dbReference type="SAM" id="SignalP"/>
    </source>
</evidence>
<keyword evidence="5" id="KW-1185">Reference proteome</keyword>
<feature type="region of interest" description="Disordered" evidence="1">
    <location>
        <begin position="28"/>
        <end position="48"/>
    </location>
</feature>
<gene>
    <name evidence="4" type="ORF">SAMN02745152_01084</name>
</gene>
<feature type="compositionally biased region" description="Low complexity" evidence="1">
    <location>
        <begin position="28"/>
        <end position="38"/>
    </location>
</feature>
<feature type="region of interest" description="Disordered" evidence="1">
    <location>
        <begin position="288"/>
        <end position="314"/>
    </location>
</feature>
<dbReference type="Gene3D" id="3.90.1580.10">
    <property type="entry name" value="paralog of FGE (formylglycine-generating enzyme)"/>
    <property type="match status" value="1"/>
</dbReference>
<dbReference type="Pfam" id="PF03781">
    <property type="entry name" value="FGE-sulfatase"/>
    <property type="match status" value="1"/>
</dbReference>
<evidence type="ECO:0000256" key="1">
    <source>
        <dbReference type="SAM" id="MobiDB-lite"/>
    </source>
</evidence>